<dbReference type="Proteomes" id="UP001497512">
    <property type="component" value="Chromosome 3"/>
</dbReference>
<sequence>MSGTEDRDVYRVKPKFVRPRKRDERIRIGVRRSVHLPVPDKQSELSAIPRWDRAHSQAVTVCEDCPRRRPQPERFRQFGLKSAPSPTYGQSA</sequence>
<protein>
    <submittedName>
        <fullName evidence="2">Uncharacterized protein</fullName>
    </submittedName>
</protein>
<accession>A0ABP0UEL5</accession>
<feature type="region of interest" description="Disordered" evidence="1">
    <location>
        <begin position="67"/>
        <end position="92"/>
    </location>
</feature>
<evidence type="ECO:0000313" key="3">
    <source>
        <dbReference type="Proteomes" id="UP001497512"/>
    </source>
</evidence>
<dbReference type="EMBL" id="OZ019895">
    <property type="protein sequence ID" value="CAK9219827.1"/>
    <property type="molecule type" value="Genomic_DNA"/>
</dbReference>
<proteinExistence type="predicted"/>
<evidence type="ECO:0000313" key="2">
    <source>
        <dbReference type="EMBL" id="CAK9219827.1"/>
    </source>
</evidence>
<reference evidence="2" key="1">
    <citation type="submission" date="2024-02" db="EMBL/GenBank/DDBJ databases">
        <authorList>
            <consortium name="ELIXIR-Norway"/>
            <consortium name="Elixir Norway"/>
        </authorList>
    </citation>
    <scope>NUCLEOTIDE SEQUENCE</scope>
</reference>
<name>A0ABP0UEL5_9BRYO</name>
<keyword evidence="3" id="KW-1185">Reference proteome</keyword>
<evidence type="ECO:0000256" key="1">
    <source>
        <dbReference type="SAM" id="MobiDB-lite"/>
    </source>
</evidence>
<feature type="compositionally biased region" description="Basic and acidic residues" evidence="1">
    <location>
        <begin position="67"/>
        <end position="76"/>
    </location>
</feature>
<gene>
    <name evidence="2" type="ORF">CSSPTR1EN2_LOCUS14896</name>
</gene>
<organism evidence="2 3">
    <name type="scientific">Sphagnum troendelagicum</name>
    <dbReference type="NCBI Taxonomy" id="128251"/>
    <lineage>
        <taxon>Eukaryota</taxon>
        <taxon>Viridiplantae</taxon>
        <taxon>Streptophyta</taxon>
        <taxon>Embryophyta</taxon>
        <taxon>Bryophyta</taxon>
        <taxon>Sphagnophytina</taxon>
        <taxon>Sphagnopsida</taxon>
        <taxon>Sphagnales</taxon>
        <taxon>Sphagnaceae</taxon>
        <taxon>Sphagnum</taxon>
    </lineage>
</organism>